<dbReference type="Proteomes" id="UP000293583">
    <property type="component" value="Unassembled WGS sequence"/>
</dbReference>
<dbReference type="EMBL" id="SEWY01000001">
    <property type="protein sequence ID" value="TBH75264.1"/>
    <property type="molecule type" value="Genomic_DNA"/>
</dbReference>
<feature type="transmembrane region" description="Helical" evidence="5">
    <location>
        <begin position="110"/>
        <end position="131"/>
    </location>
</feature>
<evidence type="ECO:0000256" key="3">
    <source>
        <dbReference type="ARBA" id="ARBA00022989"/>
    </source>
</evidence>
<comment type="caution">
    <text evidence="6">The sequence shown here is derived from an EMBL/GenBank/DDBJ whole genome shotgun (WGS) entry which is preliminary data.</text>
</comment>
<dbReference type="Pfam" id="PF00654">
    <property type="entry name" value="Voltage_CLC"/>
    <property type="match status" value="1"/>
</dbReference>
<reference evidence="6 7" key="1">
    <citation type="submission" date="2019-02" db="EMBL/GenBank/DDBJ databases">
        <title>Genome of a new Bacteroidetes strain.</title>
        <authorList>
            <person name="Pitt A."/>
        </authorList>
    </citation>
    <scope>NUCLEOTIDE SEQUENCE [LARGE SCALE GENOMIC DNA]</scope>
    <source>
        <strain evidence="6 7">103A-SOEBACH</strain>
    </source>
</reference>
<dbReference type="PANTHER" id="PTHR43427:SF12">
    <property type="entry name" value="CHLORIDE TRANSPORTER"/>
    <property type="match status" value="1"/>
</dbReference>
<dbReference type="GO" id="GO:0015108">
    <property type="term" value="F:chloride transmembrane transporter activity"/>
    <property type="evidence" value="ECO:0007669"/>
    <property type="project" value="InterPro"/>
</dbReference>
<evidence type="ECO:0000256" key="1">
    <source>
        <dbReference type="ARBA" id="ARBA00004141"/>
    </source>
</evidence>
<evidence type="ECO:0000256" key="2">
    <source>
        <dbReference type="ARBA" id="ARBA00022692"/>
    </source>
</evidence>
<dbReference type="PANTHER" id="PTHR43427">
    <property type="entry name" value="CHLORIDE CHANNEL PROTEIN CLC-E"/>
    <property type="match status" value="1"/>
</dbReference>
<evidence type="ECO:0008006" key="8">
    <source>
        <dbReference type="Google" id="ProtNLM"/>
    </source>
</evidence>
<evidence type="ECO:0000256" key="5">
    <source>
        <dbReference type="SAM" id="Phobius"/>
    </source>
</evidence>
<gene>
    <name evidence="6" type="ORF">EWU20_01435</name>
</gene>
<dbReference type="InterPro" id="IPR050368">
    <property type="entry name" value="ClC-type_chloride_channel"/>
</dbReference>
<dbReference type="Gene3D" id="1.10.3080.10">
    <property type="entry name" value="Clc chloride channel"/>
    <property type="match status" value="1"/>
</dbReference>
<dbReference type="AlphaFoldDB" id="A0A4Q9BGL0"/>
<dbReference type="InterPro" id="IPR001807">
    <property type="entry name" value="ClC"/>
</dbReference>
<comment type="subcellular location">
    <subcellularLocation>
        <location evidence="1">Membrane</location>
        <topology evidence="1">Multi-pass membrane protein</topology>
    </subcellularLocation>
</comment>
<evidence type="ECO:0000313" key="6">
    <source>
        <dbReference type="EMBL" id="TBH75264.1"/>
    </source>
</evidence>
<sequence length="371" mass="39619">MIVVLARIKGLIKAFLTNLGLLVALSFATGSFSSLFLAGLDWIQHNGSYLYALPLVGLIFQSFKVPAYLIIPATWLSHLAGASVGREGTAVTMGKVLGEKFSDIDLFSKAGMAAGFASVFGTPLAGAFFALEVGEVGKINFRHIPACLFAAFFANYVSLHVYGTKHLSYPSVFLPEFSGAFYAKLALLGLFLALIAFLYKRSESIIISAFDKSPVQGPLKGILAGLILFGVLSIPEFHETIGLGSEFLLRPFTSVAPDFALWKLLATNLSLGLGFKGGEATPLFLIGSHAASGFASWFSLPLGLSAAIGFVSLYGGLAKTPIAATFLGMELFGPSAWFIYFIITLIVLFGSGKKGIFSNQTWADYLPKPIY</sequence>
<dbReference type="SUPFAM" id="SSF81340">
    <property type="entry name" value="Clc chloride channel"/>
    <property type="match status" value="1"/>
</dbReference>
<feature type="transmembrane region" description="Helical" evidence="5">
    <location>
        <begin position="181"/>
        <end position="199"/>
    </location>
</feature>
<feature type="transmembrane region" description="Helical" evidence="5">
    <location>
        <begin position="49"/>
        <end position="71"/>
    </location>
</feature>
<evidence type="ECO:0000313" key="7">
    <source>
        <dbReference type="Proteomes" id="UP000293583"/>
    </source>
</evidence>
<feature type="transmembrane region" description="Helical" evidence="5">
    <location>
        <begin position="335"/>
        <end position="352"/>
    </location>
</feature>
<feature type="transmembrane region" description="Helical" evidence="5">
    <location>
        <begin position="294"/>
        <end position="315"/>
    </location>
</feature>
<dbReference type="GO" id="GO:0016020">
    <property type="term" value="C:membrane"/>
    <property type="evidence" value="ECO:0007669"/>
    <property type="project" value="UniProtKB-SubCell"/>
</dbReference>
<name>A0A4Q9BGL0_9BACT</name>
<evidence type="ECO:0000256" key="4">
    <source>
        <dbReference type="ARBA" id="ARBA00023136"/>
    </source>
</evidence>
<keyword evidence="2 5" id="KW-0812">Transmembrane</keyword>
<dbReference type="InterPro" id="IPR014743">
    <property type="entry name" value="Cl-channel_core"/>
</dbReference>
<organism evidence="6 7">
    <name type="scientific">Aquirufa antheringensis</name>
    <dbReference type="NCBI Taxonomy" id="2516559"/>
    <lineage>
        <taxon>Bacteria</taxon>
        <taxon>Pseudomonadati</taxon>
        <taxon>Bacteroidota</taxon>
        <taxon>Cytophagia</taxon>
        <taxon>Cytophagales</taxon>
        <taxon>Flectobacillaceae</taxon>
        <taxon>Aquirufa</taxon>
    </lineage>
</organism>
<protein>
    <recommendedName>
        <fullName evidence="8">Chloride channel protein</fullName>
    </recommendedName>
</protein>
<keyword evidence="4 5" id="KW-0472">Membrane</keyword>
<keyword evidence="7" id="KW-1185">Reference proteome</keyword>
<proteinExistence type="predicted"/>
<accession>A0A4Q9BGL0</accession>
<keyword evidence="3 5" id="KW-1133">Transmembrane helix</keyword>
<feature type="transmembrane region" description="Helical" evidence="5">
    <location>
        <begin position="143"/>
        <end position="161"/>
    </location>
</feature>
<feature type="transmembrane region" description="Helical" evidence="5">
    <location>
        <begin position="15"/>
        <end position="37"/>
    </location>
</feature>